<dbReference type="EMBL" id="JAABFR010000934">
    <property type="protein sequence ID" value="MBD4336702.1"/>
    <property type="molecule type" value="Genomic_DNA"/>
</dbReference>
<dbReference type="Pfam" id="PF09548">
    <property type="entry name" value="Spore_III_AB"/>
    <property type="match status" value="1"/>
</dbReference>
<feature type="non-terminal residue" evidence="2">
    <location>
        <position position="1"/>
    </location>
</feature>
<evidence type="ECO:0000313" key="3">
    <source>
        <dbReference type="Proteomes" id="UP000653002"/>
    </source>
</evidence>
<dbReference type="InterPro" id="IPR014198">
    <property type="entry name" value="Spore_III_AB"/>
</dbReference>
<comment type="caution">
    <text evidence="2">The sequence shown here is derived from an EMBL/GenBank/DDBJ whole genome shotgun (WGS) entry which is preliminary data.</text>
</comment>
<dbReference type="AlphaFoldDB" id="A0A8I0L813"/>
<feature type="coiled-coil region" evidence="1">
    <location>
        <begin position="46"/>
        <end position="73"/>
    </location>
</feature>
<gene>
    <name evidence="2" type="ORF">GUH15_11675</name>
</gene>
<evidence type="ECO:0000313" key="2">
    <source>
        <dbReference type="EMBL" id="MBD4336702.1"/>
    </source>
</evidence>
<feature type="non-terminal residue" evidence="2">
    <location>
        <position position="80"/>
    </location>
</feature>
<sequence>TGKSFDEAWKSGVAAGTKGSGLKLKDKRLIEQFGAELGHTDIEGQIDHCEVTAKLLEEQIEQAREEKKKKSKLFSMLGLF</sequence>
<proteinExistence type="predicted"/>
<reference evidence="2" key="1">
    <citation type="submission" date="2020-01" db="EMBL/GenBank/DDBJ databases">
        <authorList>
            <person name="Richard D."/>
        </authorList>
    </citation>
    <scope>NUCLEOTIDE SEQUENCE</scope>
    <source>
        <strain evidence="2">JP541</strain>
    </source>
</reference>
<keyword evidence="1" id="KW-0175">Coiled coil</keyword>
<organism evidence="2 3">
    <name type="scientific">Xanthomonas citri pv. citri</name>
    <dbReference type="NCBI Taxonomy" id="611301"/>
    <lineage>
        <taxon>Bacteria</taxon>
        <taxon>Pseudomonadati</taxon>
        <taxon>Pseudomonadota</taxon>
        <taxon>Gammaproteobacteria</taxon>
        <taxon>Lysobacterales</taxon>
        <taxon>Lysobacteraceae</taxon>
        <taxon>Xanthomonas</taxon>
    </lineage>
</organism>
<name>A0A8I0L813_XANCI</name>
<protein>
    <submittedName>
        <fullName evidence="2">Stage III sporulation protein AB</fullName>
    </submittedName>
</protein>
<dbReference type="Proteomes" id="UP000653002">
    <property type="component" value="Unassembled WGS sequence"/>
</dbReference>
<evidence type="ECO:0000256" key="1">
    <source>
        <dbReference type="SAM" id="Coils"/>
    </source>
</evidence>
<accession>A0A8I0L813</accession>